<sequence length="292" mass="33019">MSLPDLATNPDAVLGDDVAWRFKRAPDYSKTRKYFEESECLSRRLKCGPAGYQLECQLAARCRTEAKAREGGGVVRGCVPPLFEHGVNFAAKTQNHEPGSLPSIVENLVKNWEIEASYKTNLKEWRTIDPDNYTFSVNGGPNIPGEKMIQIGTYNALLTDSNFYSPEHNDFTDSHKVFKRMMPVFAWEVLEVYSGPPTVAFRWRHWGEMKNDYVGMNRNGQRVRVKAHGETLSIEGMLVAKVNDKLQIQHIDCWMDPLALFDEVTKNGAEIIVENTPESENAPKCPFASARM</sequence>
<dbReference type="OMA" id="KAFKRMM"/>
<gene>
    <name evidence="1" type="ORF">A1Q2_06695</name>
</gene>
<dbReference type="InterPro" id="IPR053218">
    <property type="entry name" value="Pathogen-related_defense"/>
</dbReference>
<protein>
    <recommendedName>
        <fullName evidence="3">Pathogen-related protein</fullName>
    </recommendedName>
</protein>
<evidence type="ECO:0008006" key="3">
    <source>
        <dbReference type="Google" id="ProtNLM"/>
    </source>
</evidence>
<dbReference type="PANTHER" id="PTHR31723">
    <property type="entry name" value="PATHOGENESIS-RELATED FAMILY PROTEIN"/>
    <property type="match status" value="1"/>
</dbReference>
<dbReference type="InParanoid" id="K1VII1"/>
<dbReference type="eggNOG" id="ENOG502QUA2">
    <property type="taxonomic scope" value="Eukaryota"/>
</dbReference>
<dbReference type="HOGENOM" id="CLU_066755_0_0_1"/>
<dbReference type="PANTHER" id="PTHR31723:SF10">
    <property type="entry name" value="PATHOGEN-RELATED PROTEIN"/>
    <property type="match status" value="1"/>
</dbReference>
<dbReference type="Gene3D" id="3.10.450.50">
    <property type="match status" value="1"/>
</dbReference>
<dbReference type="InterPro" id="IPR032710">
    <property type="entry name" value="NTF2-like_dom_sf"/>
</dbReference>
<keyword evidence="2" id="KW-1185">Reference proteome</keyword>
<comment type="caution">
    <text evidence="1">The sequence shown here is derived from an EMBL/GenBank/DDBJ whole genome shotgun (WGS) entry which is preliminary data.</text>
</comment>
<dbReference type="EMBL" id="AMBO01000378">
    <property type="protein sequence ID" value="EKC98941.1"/>
    <property type="molecule type" value="Genomic_DNA"/>
</dbReference>
<proteinExistence type="predicted"/>
<evidence type="ECO:0000313" key="1">
    <source>
        <dbReference type="EMBL" id="EKC98941.1"/>
    </source>
</evidence>
<dbReference type="SUPFAM" id="SSF54427">
    <property type="entry name" value="NTF2-like"/>
    <property type="match status" value="1"/>
</dbReference>
<reference evidence="1 2" key="1">
    <citation type="journal article" date="2012" name="Eukaryot. Cell">
        <title>Genome sequence of the Trichosporon asahii environmental strain CBS 8904.</title>
        <authorList>
            <person name="Yang R.Y."/>
            <person name="Li H.T."/>
            <person name="Zhu H."/>
            <person name="Zhou G.P."/>
            <person name="Wang M."/>
            <person name="Wang L."/>
        </authorList>
    </citation>
    <scope>NUCLEOTIDE SEQUENCE [LARGE SCALE GENOMIC DNA]</scope>
    <source>
        <strain evidence="1 2">CBS 8904</strain>
    </source>
</reference>
<accession>K1VII1</accession>
<dbReference type="AlphaFoldDB" id="K1VII1"/>
<organism evidence="1 2">
    <name type="scientific">Trichosporon asahii var. asahii (strain CBS 8904)</name>
    <name type="common">Yeast</name>
    <dbReference type="NCBI Taxonomy" id="1220162"/>
    <lineage>
        <taxon>Eukaryota</taxon>
        <taxon>Fungi</taxon>
        <taxon>Dikarya</taxon>
        <taxon>Basidiomycota</taxon>
        <taxon>Agaricomycotina</taxon>
        <taxon>Tremellomycetes</taxon>
        <taxon>Trichosporonales</taxon>
        <taxon>Trichosporonaceae</taxon>
        <taxon>Trichosporon</taxon>
    </lineage>
</organism>
<dbReference type="OrthoDB" id="65445at2759"/>
<dbReference type="Proteomes" id="UP000006757">
    <property type="component" value="Unassembled WGS sequence"/>
</dbReference>
<evidence type="ECO:0000313" key="2">
    <source>
        <dbReference type="Proteomes" id="UP000006757"/>
    </source>
</evidence>
<name>K1VII1_TRIAC</name>